<dbReference type="Pfam" id="PF00171">
    <property type="entry name" value="Aldedh"/>
    <property type="match status" value="1"/>
</dbReference>
<dbReference type="GO" id="GO:0016620">
    <property type="term" value="F:oxidoreductase activity, acting on the aldehyde or oxo group of donors, NAD or NADP as acceptor"/>
    <property type="evidence" value="ECO:0007669"/>
    <property type="project" value="InterPro"/>
</dbReference>
<dbReference type="OrthoDB" id="310895at2759"/>
<gene>
    <name evidence="6" type="ORF">HD556DRAFT_669407</name>
</gene>
<dbReference type="InterPro" id="IPR015590">
    <property type="entry name" value="Aldehyde_DH_dom"/>
</dbReference>
<dbReference type="AlphaFoldDB" id="A0A9P7DEH1"/>
<reference evidence="6" key="1">
    <citation type="journal article" date="2020" name="New Phytol.">
        <title>Comparative genomics reveals dynamic genome evolution in host specialist ectomycorrhizal fungi.</title>
        <authorList>
            <person name="Lofgren L.A."/>
            <person name="Nguyen N.H."/>
            <person name="Vilgalys R."/>
            <person name="Ruytinx J."/>
            <person name="Liao H.L."/>
            <person name="Branco S."/>
            <person name="Kuo A."/>
            <person name="LaButti K."/>
            <person name="Lipzen A."/>
            <person name="Andreopoulos W."/>
            <person name="Pangilinan J."/>
            <person name="Riley R."/>
            <person name="Hundley H."/>
            <person name="Na H."/>
            <person name="Barry K."/>
            <person name="Grigoriev I.V."/>
            <person name="Stajich J.E."/>
            <person name="Kennedy P.G."/>
        </authorList>
    </citation>
    <scope>NUCLEOTIDE SEQUENCE</scope>
    <source>
        <strain evidence="6">S12</strain>
    </source>
</reference>
<evidence type="ECO:0000256" key="2">
    <source>
        <dbReference type="ARBA" id="ARBA00023002"/>
    </source>
</evidence>
<dbReference type="InterPro" id="IPR016160">
    <property type="entry name" value="Ald_DH_CS_CYS"/>
</dbReference>
<accession>A0A9P7DEH1</accession>
<dbReference type="InterPro" id="IPR016161">
    <property type="entry name" value="Ald_DH/histidinol_DH"/>
</dbReference>
<proteinExistence type="inferred from homology"/>
<dbReference type="InterPro" id="IPR029510">
    <property type="entry name" value="Ald_DH_CS_GLU"/>
</dbReference>
<feature type="domain" description="Aldehyde dehydrogenase" evidence="5">
    <location>
        <begin position="101"/>
        <end position="590"/>
    </location>
</feature>
<comment type="similarity">
    <text evidence="1 4">Belongs to the aldehyde dehydrogenase family.</text>
</comment>
<evidence type="ECO:0000313" key="7">
    <source>
        <dbReference type="Proteomes" id="UP000719766"/>
    </source>
</evidence>
<dbReference type="PANTHER" id="PTHR11699">
    <property type="entry name" value="ALDEHYDE DEHYDROGENASE-RELATED"/>
    <property type="match status" value="1"/>
</dbReference>
<evidence type="ECO:0000256" key="1">
    <source>
        <dbReference type="ARBA" id="ARBA00009986"/>
    </source>
</evidence>
<dbReference type="InterPro" id="IPR016163">
    <property type="entry name" value="Ald_DH_C"/>
</dbReference>
<comment type="caution">
    <text evidence="6">The sequence shown here is derived from an EMBL/GenBank/DDBJ whole genome shotgun (WGS) entry which is preliminary data.</text>
</comment>
<dbReference type="SUPFAM" id="SSF53720">
    <property type="entry name" value="ALDH-like"/>
    <property type="match status" value="1"/>
</dbReference>
<evidence type="ECO:0000259" key="5">
    <source>
        <dbReference type="Pfam" id="PF00171"/>
    </source>
</evidence>
<name>A0A9P7DEH1_9AGAM</name>
<evidence type="ECO:0000313" key="6">
    <source>
        <dbReference type="EMBL" id="KAG1790908.1"/>
    </source>
</evidence>
<sequence length="648" mass="72445">MHSLFYVLFHPLNTLNLWLEDDPNASIVDVLYLFTTFSAFGIWLVFDRYQKAVNSAVSFHHPAPEAADPSWDSRVIPNANLRSHLQMPDLLPLQFGGGGREYITCFDPANNLHLTSALADDARSIEAKIKRAKNAQIKWCETSFGERRRVMRSLLKWLVENQELCARIACRDSGKTMIDAALGEILSTCSKLEWLINHGERALRTETRYSNLMMSYKKSQVIYEPKGVVAAIVSWNYRWCCFSDVIDKAADLIVALHNAWSPIVASIFAGNAIVLKASEHVIWSTEWFVGAIHKCLEVLGYDADIVQTVCCWPDQAEALTKSPLIKHITFIGSEEIGRKVAMAATEHLTPVTLELGGKDPAIILPDTDLQKWSSIWMRGIFQNSGQNCIGIERLIVHSKQYNELFDILTERVAKLRFGSVLAPTREGYINTVDCGSMISNDRFSVLEELVFQAQEDGARVDIGGKELLHTSCEGKSFFQATVVGDAKPSSRISQVELFAPIALLIRYDDIDEAITIANGTRYGLGASVFGPHQDLCIEVAKELHCGMVSVNDFGVYYLNQDLPFGGTKSSGYGRFGGSEGLRALTNPKAIVTDRWPSFVQTTIPKVLDYPIRSLVRSWDFIHGLTMLLYADGYRARFNGLLQLTKARR</sequence>
<dbReference type="GeneID" id="64605024"/>
<evidence type="ECO:0000256" key="3">
    <source>
        <dbReference type="PROSITE-ProRule" id="PRU10007"/>
    </source>
</evidence>
<dbReference type="PROSITE" id="PS00070">
    <property type="entry name" value="ALDEHYDE_DEHYDR_CYS"/>
    <property type="match status" value="1"/>
</dbReference>
<protein>
    <submittedName>
        <fullName evidence="6">Aldehyde/histidinol dehydrogenase</fullName>
    </submittedName>
</protein>
<dbReference type="EMBL" id="JABBWE010000046">
    <property type="protein sequence ID" value="KAG1790908.1"/>
    <property type="molecule type" value="Genomic_DNA"/>
</dbReference>
<feature type="active site" evidence="3">
    <location>
        <position position="354"/>
    </location>
</feature>
<dbReference type="RefSeq" id="XP_041157836.1">
    <property type="nucleotide sequence ID" value="XM_041311260.1"/>
</dbReference>
<dbReference type="PROSITE" id="PS00687">
    <property type="entry name" value="ALDEHYDE_DEHYDR_GLU"/>
    <property type="match status" value="1"/>
</dbReference>
<keyword evidence="7" id="KW-1185">Reference proteome</keyword>
<dbReference type="Gene3D" id="3.40.309.10">
    <property type="entry name" value="Aldehyde Dehydrogenase, Chain A, domain 2"/>
    <property type="match status" value="1"/>
</dbReference>
<keyword evidence="2 4" id="KW-0560">Oxidoreductase</keyword>
<dbReference type="InterPro" id="IPR016162">
    <property type="entry name" value="Ald_DH_N"/>
</dbReference>
<dbReference type="Proteomes" id="UP000719766">
    <property type="component" value="Unassembled WGS sequence"/>
</dbReference>
<dbReference type="Gene3D" id="3.40.605.10">
    <property type="entry name" value="Aldehyde Dehydrogenase, Chain A, domain 1"/>
    <property type="match status" value="1"/>
</dbReference>
<organism evidence="6 7">
    <name type="scientific">Suillus plorans</name>
    <dbReference type="NCBI Taxonomy" id="116603"/>
    <lineage>
        <taxon>Eukaryota</taxon>
        <taxon>Fungi</taxon>
        <taxon>Dikarya</taxon>
        <taxon>Basidiomycota</taxon>
        <taxon>Agaricomycotina</taxon>
        <taxon>Agaricomycetes</taxon>
        <taxon>Agaricomycetidae</taxon>
        <taxon>Boletales</taxon>
        <taxon>Suillineae</taxon>
        <taxon>Suillaceae</taxon>
        <taxon>Suillus</taxon>
    </lineage>
</organism>
<evidence type="ECO:0000256" key="4">
    <source>
        <dbReference type="RuleBase" id="RU003345"/>
    </source>
</evidence>